<evidence type="ECO:0000313" key="2">
    <source>
        <dbReference type="Proteomes" id="UP001204772"/>
    </source>
</evidence>
<dbReference type="EMBL" id="JAMZEL010000009">
    <property type="protein sequence ID" value="MCP1384779.1"/>
    <property type="molecule type" value="Genomic_DNA"/>
</dbReference>
<accession>A0ABT1FSQ8</accession>
<organism evidence="1 2">
    <name type="scientific">Runella salmonicolor</name>
    <dbReference type="NCBI Taxonomy" id="2950278"/>
    <lineage>
        <taxon>Bacteria</taxon>
        <taxon>Pseudomonadati</taxon>
        <taxon>Bacteroidota</taxon>
        <taxon>Cytophagia</taxon>
        <taxon>Cytophagales</taxon>
        <taxon>Spirosomataceae</taxon>
        <taxon>Runella</taxon>
    </lineage>
</organism>
<dbReference type="RefSeq" id="WP_253530622.1">
    <property type="nucleotide sequence ID" value="NZ_JAMZEL010000009.1"/>
</dbReference>
<sequence length="342" mass="37939">MASLIEQNGDFVSYRQKAWHGLGTIFQNALTVNDALTYGGLDFTVEKAPNIHRTPSGVEIVSDKSFFTYRTDNDRILGDYVGKNYTILQNHDALGFLDEVVEKGDLEIETAGALSGGAKVFVCAKVKKPIIVNGHDESYQYIVLCNGHDGLMAVQAFFTTVRVVCNNTLQLALKNCQNKISIKHTTNVKANTNQALKVLGVIEANQQCANEGYNHLAQIRMSQNQFSSYLANLFLEQEEIIRLKNREAQKEVLSTRKSNIIASVVDYCYNGVGQSEAGEMSAWWAYNGVTGFFNNCKSYKTPEHRMTGLLWGYDGDTMNQAIKLAAQPAKIPSVKLDLSLLN</sequence>
<protein>
    <submittedName>
        <fullName evidence="1">DUF932 domain-containing protein</fullName>
    </submittedName>
</protein>
<evidence type="ECO:0000313" key="1">
    <source>
        <dbReference type="EMBL" id="MCP1384779.1"/>
    </source>
</evidence>
<dbReference type="InterPro" id="IPR017686">
    <property type="entry name" value="Phg/plasmid-like_prot"/>
</dbReference>
<gene>
    <name evidence="1" type="ORF">NCI00_20255</name>
</gene>
<reference evidence="1 2" key="1">
    <citation type="submission" date="2022-06" db="EMBL/GenBank/DDBJ databases">
        <title>Runella sp. S5 genome sequencing.</title>
        <authorList>
            <person name="Park S."/>
        </authorList>
    </citation>
    <scope>NUCLEOTIDE SEQUENCE [LARGE SCALE GENOMIC DNA]</scope>
    <source>
        <strain evidence="1 2">S5</strain>
    </source>
</reference>
<dbReference type="InterPro" id="IPR026325">
    <property type="entry name" value="DUF932"/>
</dbReference>
<keyword evidence="2" id="KW-1185">Reference proteome</keyword>
<name>A0ABT1FSQ8_9BACT</name>
<comment type="caution">
    <text evidence="1">The sequence shown here is derived from an EMBL/GenBank/DDBJ whole genome shotgun (WGS) entry which is preliminary data.</text>
</comment>
<proteinExistence type="predicted"/>
<dbReference type="NCBIfam" id="TIGR03299">
    <property type="entry name" value="LGT_TIGR03299"/>
    <property type="match status" value="1"/>
</dbReference>
<dbReference type="Proteomes" id="UP001204772">
    <property type="component" value="Unassembled WGS sequence"/>
</dbReference>
<dbReference type="Pfam" id="PF06067">
    <property type="entry name" value="DUF932"/>
    <property type="match status" value="1"/>
</dbReference>